<name>A0AAE0D195_COLKA</name>
<dbReference type="InterPro" id="IPR056884">
    <property type="entry name" value="NPHP3-like_N"/>
</dbReference>
<dbReference type="AlphaFoldDB" id="A0AAE0D195"/>
<dbReference type="PANTHER" id="PTHR10039:SF5">
    <property type="entry name" value="NACHT DOMAIN-CONTAINING PROTEIN"/>
    <property type="match status" value="1"/>
</dbReference>
<proteinExistence type="predicted"/>
<organism evidence="3 4">
    <name type="scientific">Colletotrichum kahawae</name>
    <name type="common">Coffee berry disease fungus</name>
    <dbReference type="NCBI Taxonomy" id="34407"/>
    <lineage>
        <taxon>Eukaryota</taxon>
        <taxon>Fungi</taxon>
        <taxon>Dikarya</taxon>
        <taxon>Ascomycota</taxon>
        <taxon>Pezizomycotina</taxon>
        <taxon>Sordariomycetes</taxon>
        <taxon>Hypocreomycetidae</taxon>
        <taxon>Glomerellales</taxon>
        <taxon>Glomerellaceae</taxon>
        <taxon>Colletotrichum</taxon>
        <taxon>Colletotrichum gloeosporioides species complex</taxon>
    </lineage>
</organism>
<dbReference type="Pfam" id="PF24883">
    <property type="entry name" value="NPHP3_N"/>
    <property type="match status" value="1"/>
</dbReference>
<dbReference type="InterPro" id="IPR027417">
    <property type="entry name" value="P-loop_NTPase"/>
</dbReference>
<reference evidence="3" key="1">
    <citation type="submission" date="2023-02" db="EMBL/GenBank/DDBJ databases">
        <title>Colletotrichum kahawae CIFC_Que2 genome sequencing and assembly.</title>
        <authorList>
            <person name="Baroncelli R."/>
        </authorList>
    </citation>
    <scope>NUCLEOTIDE SEQUENCE</scope>
    <source>
        <strain evidence="3">CIFC_Que2</strain>
    </source>
</reference>
<keyword evidence="1" id="KW-0677">Repeat</keyword>
<dbReference type="EMBL" id="VYYT01000356">
    <property type="protein sequence ID" value="KAK2739979.1"/>
    <property type="molecule type" value="Genomic_DNA"/>
</dbReference>
<accession>A0AAE0D195</accession>
<evidence type="ECO:0000256" key="1">
    <source>
        <dbReference type="ARBA" id="ARBA00022737"/>
    </source>
</evidence>
<dbReference type="Gene3D" id="3.40.50.300">
    <property type="entry name" value="P-loop containing nucleotide triphosphate hydrolases"/>
    <property type="match status" value="1"/>
</dbReference>
<dbReference type="PANTHER" id="PTHR10039">
    <property type="entry name" value="AMELOGENIN"/>
    <property type="match status" value="1"/>
</dbReference>
<dbReference type="SUPFAM" id="SSF52540">
    <property type="entry name" value="P-loop containing nucleoside triphosphate hydrolases"/>
    <property type="match status" value="1"/>
</dbReference>
<comment type="caution">
    <text evidence="3">The sequence shown here is derived from an EMBL/GenBank/DDBJ whole genome shotgun (WGS) entry which is preliminary data.</text>
</comment>
<protein>
    <submittedName>
        <fullName evidence="3">Nwd1 protein</fullName>
    </submittedName>
</protein>
<evidence type="ECO:0000313" key="3">
    <source>
        <dbReference type="EMBL" id="KAK2739979.1"/>
    </source>
</evidence>
<evidence type="ECO:0000259" key="2">
    <source>
        <dbReference type="Pfam" id="PF24883"/>
    </source>
</evidence>
<sequence length="293" mass="33089">MRDLFVTNPEEDKSRIEDLKGGLVEDSYSWILTHPHFQRWYENPGEQVLWIKGHPGTGKTMLMCGIIDHLKSSASYASERLGSFSQVFYFFCEAGDTARNNAEVVLRVLMWSILKAHPSLIPVVKHDYYNKGNNVFTGKNAWYSLSKMIRIILEDNNLNDTIILIDALDECDIGSREKLLGLITDFEQRTSIKWVSSSRNWPSIERKLEQSSRMVILDLELNAGLISEAVASYIRYRVDDMAKGNPLIGMEAWINFKSGLQSRSSSIFLWVATSLLHTTPPAPTVSAALGLSP</sequence>
<evidence type="ECO:0000313" key="4">
    <source>
        <dbReference type="Proteomes" id="UP001281614"/>
    </source>
</evidence>
<keyword evidence="4" id="KW-1185">Reference proteome</keyword>
<feature type="domain" description="Nephrocystin 3-like N-terminal" evidence="2">
    <location>
        <begin position="27"/>
        <end position="199"/>
    </location>
</feature>
<dbReference type="Proteomes" id="UP001281614">
    <property type="component" value="Unassembled WGS sequence"/>
</dbReference>
<gene>
    <name evidence="3" type="ORF">CKAH01_07148</name>
</gene>